<dbReference type="Pfam" id="PF10098">
    <property type="entry name" value="DUF2336"/>
    <property type="match status" value="1"/>
</dbReference>
<name>A0ABU0IZL8_9HYPH</name>
<dbReference type="Proteomes" id="UP001242480">
    <property type="component" value="Unassembled WGS sequence"/>
</dbReference>
<organism evidence="1 2">
    <name type="scientific">Labrys wisconsinensis</name>
    <dbReference type="NCBI Taxonomy" id="425677"/>
    <lineage>
        <taxon>Bacteria</taxon>
        <taxon>Pseudomonadati</taxon>
        <taxon>Pseudomonadota</taxon>
        <taxon>Alphaproteobacteria</taxon>
        <taxon>Hyphomicrobiales</taxon>
        <taxon>Xanthobacteraceae</taxon>
        <taxon>Labrys</taxon>
    </lineage>
</organism>
<evidence type="ECO:0000313" key="2">
    <source>
        <dbReference type="Proteomes" id="UP001242480"/>
    </source>
</evidence>
<protein>
    <recommendedName>
        <fullName evidence="3">DUF2336 domain-containing protein</fullName>
    </recommendedName>
</protein>
<proteinExistence type="predicted"/>
<reference evidence="1 2" key="1">
    <citation type="submission" date="2023-07" db="EMBL/GenBank/DDBJ databases">
        <title>Genomic Encyclopedia of Type Strains, Phase IV (KMG-IV): sequencing the most valuable type-strain genomes for metagenomic binning, comparative biology and taxonomic classification.</title>
        <authorList>
            <person name="Goeker M."/>
        </authorList>
    </citation>
    <scope>NUCLEOTIDE SEQUENCE [LARGE SCALE GENOMIC DNA]</scope>
    <source>
        <strain evidence="1 2">DSM 19619</strain>
    </source>
</reference>
<dbReference type="InterPro" id="IPR019285">
    <property type="entry name" value="DUF2336"/>
</dbReference>
<gene>
    <name evidence="1" type="ORF">QO011_000444</name>
</gene>
<comment type="caution">
    <text evidence="1">The sequence shown here is derived from an EMBL/GenBank/DDBJ whole genome shotgun (WGS) entry which is preliminary data.</text>
</comment>
<dbReference type="RefSeq" id="WP_307267059.1">
    <property type="nucleotide sequence ID" value="NZ_JAUSVX010000001.1"/>
</dbReference>
<evidence type="ECO:0000313" key="1">
    <source>
        <dbReference type="EMBL" id="MDQ0467449.1"/>
    </source>
</evidence>
<sequence>MVGDDLLELAREPSSEKRSALLRRITDLFFDGLSERNVSENALFDEIVLRVMQDVDVRARAAFADQVADEAGASHRLVMRLARDEIAVARPVLERSPVLADAQLVELIAEVGDEHRQAICRRRSLSAVVTDVLLEHGSASVRHLLVANSGARFSTPGFGRLVQHAQSDESLRYGLANRPDLPADVVGELSTLLSAKLRETLGAMGLEASDQVAPAMLQQLQARLSAKFDDREHEVREVAAMARDIRAGLSTIDREVAELARGDRAFDIASLVADLVHIDHATAMKALSSPNEEPMIVLMRCLDASWETFEQVLELRCKRRREAYARNPALMAAYHGMDRTTAQRVLRFLQVRRTSETRAA</sequence>
<keyword evidence="2" id="KW-1185">Reference proteome</keyword>
<dbReference type="EMBL" id="JAUSVX010000001">
    <property type="protein sequence ID" value="MDQ0467449.1"/>
    <property type="molecule type" value="Genomic_DNA"/>
</dbReference>
<accession>A0ABU0IZL8</accession>
<evidence type="ECO:0008006" key="3">
    <source>
        <dbReference type="Google" id="ProtNLM"/>
    </source>
</evidence>